<protein>
    <submittedName>
        <fullName evidence="1">Uncharacterized protein</fullName>
    </submittedName>
</protein>
<accession>A0A9Q3FUS8</accession>
<sequence length="128" mass="14482">MALVGLFAQFSRRLAKPCGRTALAIMRLARERAIRSGIVIQSHPNSKNEGIWRVIGQYTPVLDCLESSFTKLHMQFLTLLHGPDASHCNPYAQHFTHHSLSLSRFPRLHMRFLMLGQVPNTLQANPHA</sequence>
<dbReference type="EMBL" id="AVOT02052050">
    <property type="protein sequence ID" value="MBW0547005.1"/>
    <property type="molecule type" value="Genomic_DNA"/>
</dbReference>
<proteinExistence type="predicted"/>
<gene>
    <name evidence="1" type="ORF">O181_086720</name>
</gene>
<evidence type="ECO:0000313" key="1">
    <source>
        <dbReference type="EMBL" id="MBW0547005.1"/>
    </source>
</evidence>
<comment type="caution">
    <text evidence="1">The sequence shown here is derived from an EMBL/GenBank/DDBJ whole genome shotgun (WGS) entry which is preliminary data.</text>
</comment>
<reference evidence="1" key="1">
    <citation type="submission" date="2021-03" db="EMBL/GenBank/DDBJ databases">
        <title>Draft genome sequence of rust myrtle Austropuccinia psidii MF-1, a brazilian biotype.</title>
        <authorList>
            <person name="Quecine M.C."/>
            <person name="Pachon D.M.R."/>
            <person name="Bonatelli M.L."/>
            <person name="Correr F.H."/>
            <person name="Franceschini L.M."/>
            <person name="Leite T.F."/>
            <person name="Margarido G.R.A."/>
            <person name="Almeida C.A."/>
            <person name="Ferrarezi J.A."/>
            <person name="Labate C.A."/>
        </authorList>
    </citation>
    <scope>NUCLEOTIDE SEQUENCE</scope>
    <source>
        <strain evidence="1">MF-1</strain>
    </source>
</reference>
<evidence type="ECO:0000313" key="2">
    <source>
        <dbReference type="Proteomes" id="UP000765509"/>
    </source>
</evidence>
<dbReference type="Proteomes" id="UP000765509">
    <property type="component" value="Unassembled WGS sequence"/>
</dbReference>
<keyword evidence="2" id="KW-1185">Reference proteome</keyword>
<dbReference type="AlphaFoldDB" id="A0A9Q3FUS8"/>
<organism evidence="1 2">
    <name type="scientific">Austropuccinia psidii MF-1</name>
    <dbReference type="NCBI Taxonomy" id="1389203"/>
    <lineage>
        <taxon>Eukaryota</taxon>
        <taxon>Fungi</taxon>
        <taxon>Dikarya</taxon>
        <taxon>Basidiomycota</taxon>
        <taxon>Pucciniomycotina</taxon>
        <taxon>Pucciniomycetes</taxon>
        <taxon>Pucciniales</taxon>
        <taxon>Sphaerophragmiaceae</taxon>
        <taxon>Austropuccinia</taxon>
    </lineage>
</organism>
<name>A0A9Q3FUS8_9BASI</name>